<protein>
    <recommendedName>
        <fullName evidence="1">Stage 0 sporulation protein A homolog</fullName>
    </recommendedName>
</protein>
<dbReference type="Gene3D" id="2.40.50.1020">
    <property type="entry name" value="LytTr DNA-binding domain"/>
    <property type="match status" value="1"/>
</dbReference>
<feature type="domain" description="HTH LytTR-type" evidence="5">
    <location>
        <begin position="141"/>
        <end position="242"/>
    </location>
</feature>
<dbReference type="Pfam" id="PF00072">
    <property type="entry name" value="Response_reg"/>
    <property type="match status" value="1"/>
</dbReference>
<keyword evidence="7" id="KW-1185">Reference proteome</keyword>
<dbReference type="PROSITE" id="PS50930">
    <property type="entry name" value="HTH_LYTTR"/>
    <property type="match status" value="1"/>
</dbReference>
<keyword evidence="3" id="KW-0597">Phosphoprotein</keyword>
<dbReference type="InterPro" id="IPR001789">
    <property type="entry name" value="Sig_transdc_resp-reg_receiver"/>
</dbReference>
<comment type="function">
    <text evidence="2">May play the central regulatory role in sporulation. It may be an element of the effector pathway responsible for the activation of sporulation genes in response to nutritional stress. Spo0A may act in concert with spo0H (a sigma factor) to control the expression of some genes that are critical to the sporulation process.</text>
</comment>
<dbReference type="Proteomes" id="UP000196710">
    <property type="component" value="Chromosome"/>
</dbReference>
<sequence>MVLLLAKGSAGVYLAVCDDNKEDLNSIISLVDMWQVEHGATLSRRAFQSTVELLESARQERFTVYMLDVMMPGMDGLETAREIRRFDDAAEIVFFSTSPGFAYESYRVRALNYLLKPVEQRALFGLLGQLYLREQQNPEALTLKTSTTIVRVPYAQISFVEVIGKHLYFHLTDGNIREVAGALKNFEAILLPRPEFMRVHRSYIVNMFQVEELSSSGLRTFQGDSLPVSRLFYPQIQKDYMALLFERKGGGK</sequence>
<evidence type="ECO:0000256" key="2">
    <source>
        <dbReference type="ARBA" id="ARBA00024867"/>
    </source>
</evidence>
<gene>
    <name evidence="6" type="ORF">ADH66_05150</name>
</gene>
<dbReference type="SUPFAM" id="SSF52172">
    <property type="entry name" value="CheY-like"/>
    <property type="match status" value="1"/>
</dbReference>
<evidence type="ECO:0000256" key="3">
    <source>
        <dbReference type="PROSITE-ProRule" id="PRU00169"/>
    </source>
</evidence>
<proteinExistence type="predicted"/>
<dbReference type="PROSITE" id="PS50110">
    <property type="entry name" value="RESPONSE_REGULATORY"/>
    <property type="match status" value="1"/>
</dbReference>
<dbReference type="EMBL" id="CP021422">
    <property type="protein sequence ID" value="ASB40099.1"/>
    <property type="molecule type" value="Genomic_DNA"/>
</dbReference>
<evidence type="ECO:0000259" key="4">
    <source>
        <dbReference type="PROSITE" id="PS50110"/>
    </source>
</evidence>
<evidence type="ECO:0000256" key="1">
    <source>
        <dbReference type="ARBA" id="ARBA00018672"/>
    </source>
</evidence>
<dbReference type="InterPro" id="IPR007492">
    <property type="entry name" value="LytTR_DNA-bd_dom"/>
</dbReference>
<dbReference type="InterPro" id="IPR011006">
    <property type="entry name" value="CheY-like_superfamily"/>
</dbReference>
<dbReference type="InterPro" id="IPR046947">
    <property type="entry name" value="LytR-like"/>
</dbReference>
<evidence type="ECO:0000259" key="5">
    <source>
        <dbReference type="PROSITE" id="PS50930"/>
    </source>
</evidence>
<dbReference type="PANTHER" id="PTHR37299">
    <property type="entry name" value="TRANSCRIPTIONAL REGULATOR-RELATED"/>
    <property type="match status" value="1"/>
</dbReference>
<evidence type="ECO:0000313" key="7">
    <source>
        <dbReference type="Proteomes" id="UP000196710"/>
    </source>
</evidence>
<dbReference type="SMART" id="SM00850">
    <property type="entry name" value="LytTR"/>
    <property type="match status" value="1"/>
</dbReference>
<feature type="domain" description="Response regulatory" evidence="4">
    <location>
        <begin position="13"/>
        <end position="131"/>
    </location>
</feature>
<reference evidence="7" key="1">
    <citation type="submission" date="2017-05" db="EMBL/GenBank/DDBJ databases">
        <title>Improved OligoMM genomes.</title>
        <authorList>
            <person name="Garzetti D."/>
        </authorList>
    </citation>
    <scope>NUCLEOTIDE SEQUENCE [LARGE SCALE GENOMIC DNA]</scope>
    <source>
        <strain evidence="7">KB18</strain>
    </source>
</reference>
<dbReference type="Pfam" id="PF04397">
    <property type="entry name" value="LytTR"/>
    <property type="match status" value="1"/>
</dbReference>
<feature type="modified residue" description="4-aspartylphosphate" evidence="3">
    <location>
        <position position="68"/>
    </location>
</feature>
<dbReference type="Gene3D" id="3.40.50.2300">
    <property type="match status" value="1"/>
</dbReference>
<evidence type="ECO:0000313" key="6">
    <source>
        <dbReference type="EMBL" id="ASB40099.1"/>
    </source>
</evidence>
<dbReference type="PANTHER" id="PTHR37299:SF1">
    <property type="entry name" value="STAGE 0 SPORULATION PROTEIN A HOMOLOG"/>
    <property type="match status" value="1"/>
</dbReference>
<organism evidence="6 7">
    <name type="scientific">Acutalibacter muris</name>
    <dbReference type="NCBI Taxonomy" id="1796620"/>
    <lineage>
        <taxon>Bacteria</taxon>
        <taxon>Bacillati</taxon>
        <taxon>Bacillota</taxon>
        <taxon>Clostridia</taxon>
        <taxon>Eubacteriales</taxon>
        <taxon>Acutalibacteraceae</taxon>
        <taxon>Acutalibacter</taxon>
    </lineage>
</organism>
<name>A0ABM6L3Q9_9FIRM</name>
<dbReference type="SMART" id="SM00448">
    <property type="entry name" value="REC"/>
    <property type="match status" value="1"/>
</dbReference>
<accession>A0ABM6L3Q9</accession>